<keyword evidence="14" id="KW-0472">Membrane</keyword>
<evidence type="ECO:0000256" key="1">
    <source>
        <dbReference type="ARBA" id="ARBA00001946"/>
    </source>
</evidence>
<evidence type="ECO:0000256" key="11">
    <source>
        <dbReference type="ARBA" id="ARBA00037258"/>
    </source>
</evidence>
<name>A0A0B7B5L2_9EUPU</name>
<comment type="subcellular location">
    <subcellularLocation>
        <location evidence="3">Cytoplasm</location>
    </subcellularLocation>
    <subcellularLocation>
        <location evidence="2">Nucleus</location>
    </subcellularLocation>
</comment>
<gene>
    <name evidence="16" type="primary">ORF163614</name>
    <name evidence="15" type="synonym">ORF163612</name>
</gene>
<dbReference type="GO" id="GO:0005829">
    <property type="term" value="C:cytosol"/>
    <property type="evidence" value="ECO:0007669"/>
    <property type="project" value="TreeGrafter"/>
</dbReference>
<dbReference type="InterPro" id="IPR036412">
    <property type="entry name" value="HAD-like_sf"/>
</dbReference>
<dbReference type="InterPro" id="IPR006355">
    <property type="entry name" value="LHPP/HDHD2"/>
</dbReference>
<evidence type="ECO:0000313" key="16">
    <source>
        <dbReference type="EMBL" id="CEK88172.1"/>
    </source>
</evidence>
<dbReference type="SUPFAM" id="SSF56784">
    <property type="entry name" value="HAD-like"/>
    <property type="match status" value="1"/>
</dbReference>
<dbReference type="InterPro" id="IPR023214">
    <property type="entry name" value="HAD_sf"/>
</dbReference>
<proteinExistence type="inferred from homology"/>
<sequence length="298" mass="32741">TDKIISFVYVWFCGTWYTLIVFCNIISTITMAYTWRGRIIKGVILDITGVLKESGPNGGTAIGGSIDAVNRLYASGLQVRFCTNETAVTRHILVDQLKRLGFSIEGDKIFQPISAVCQILKERKLRPHILVHPDALPDFSDVNQTDPNCVVIGDAVHHFTYENLNNAFHCLMEAEQPVLFSLGSGRYYQEEDRLVLDVGSYMKALEYATNLKAEVVGKPSMSFFTAVLNDMGTSPAETVMVGDDIVSDIGGAQACGISGVLVRTGKFRSSDESHPSIMPDEIVDNLAHFVDSLLTHSV</sequence>
<evidence type="ECO:0000313" key="15">
    <source>
        <dbReference type="EMBL" id="CEK88171.1"/>
    </source>
</evidence>
<dbReference type="NCBIfam" id="TIGR01458">
    <property type="entry name" value="HAD-SF-IIA-hyp3"/>
    <property type="match status" value="1"/>
</dbReference>
<dbReference type="EC" id="3.6.1.1" evidence="5"/>
<dbReference type="Pfam" id="PF13242">
    <property type="entry name" value="Hydrolase_like"/>
    <property type="match status" value="1"/>
</dbReference>
<dbReference type="InterPro" id="IPR006357">
    <property type="entry name" value="HAD-SF_hydro_IIA"/>
</dbReference>
<keyword evidence="14" id="KW-1133">Transmembrane helix</keyword>
<evidence type="ECO:0000256" key="14">
    <source>
        <dbReference type="SAM" id="Phobius"/>
    </source>
</evidence>
<keyword evidence="9" id="KW-0460">Magnesium</keyword>
<feature type="non-terminal residue" evidence="16">
    <location>
        <position position="1"/>
    </location>
</feature>
<dbReference type="AlphaFoldDB" id="A0A0B7B5L2"/>
<evidence type="ECO:0000256" key="12">
    <source>
        <dbReference type="ARBA" id="ARBA00039357"/>
    </source>
</evidence>
<dbReference type="CDD" id="cd07509">
    <property type="entry name" value="HAD_PPase"/>
    <property type="match status" value="1"/>
</dbReference>
<comment type="function">
    <text evidence="11">Phosphatase that hydrolyzes imidodiphosphate, 3-phosphohistidine and 6-phospholysine. Has broad substrate specificity and can also hydrolyze inorganic diphosphate, but with lower efficiency.</text>
</comment>
<dbReference type="FunFam" id="3.40.50.1000:FF:000051">
    <property type="entry name" value="Phospholysine phosphohistidine inorganic pyrophosphate phosphatase"/>
    <property type="match status" value="1"/>
</dbReference>
<evidence type="ECO:0000256" key="9">
    <source>
        <dbReference type="ARBA" id="ARBA00022842"/>
    </source>
</evidence>
<protein>
    <recommendedName>
        <fullName evidence="12">Phospholysine phosphohistidine inorganic pyrophosphate phosphatase</fullName>
        <ecNumber evidence="5">3.6.1.1</ecNumber>
    </recommendedName>
</protein>
<dbReference type="EMBL" id="HACG01041307">
    <property type="protein sequence ID" value="CEK88172.1"/>
    <property type="molecule type" value="Transcribed_RNA"/>
</dbReference>
<evidence type="ECO:0000256" key="6">
    <source>
        <dbReference type="ARBA" id="ARBA00022490"/>
    </source>
</evidence>
<evidence type="ECO:0000256" key="5">
    <source>
        <dbReference type="ARBA" id="ARBA00012146"/>
    </source>
</evidence>
<feature type="transmembrane region" description="Helical" evidence="14">
    <location>
        <begin position="16"/>
        <end position="35"/>
    </location>
</feature>
<keyword evidence="7" id="KW-0479">Metal-binding</keyword>
<dbReference type="Gene3D" id="3.40.50.1000">
    <property type="entry name" value="HAD superfamily/HAD-like"/>
    <property type="match status" value="2"/>
</dbReference>
<dbReference type="GO" id="GO:0016791">
    <property type="term" value="F:phosphatase activity"/>
    <property type="evidence" value="ECO:0007669"/>
    <property type="project" value="InterPro"/>
</dbReference>
<comment type="catalytic activity">
    <reaction evidence="13">
        <text>diphosphate + H2O = 2 phosphate + H(+)</text>
        <dbReference type="Rhea" id="RHEA:24576"/>
        <dbReference type="ChEBI" id="CHEBI:15377"/>
        <dbReference type="ChEBI" id="CHEBI:15378"/>
        <dbReference type="ChEBI" id="CHEBI:33019"/>
        <dbReference type="ChEBI" id="CHEBI:43474"/>
        <dbReference type="EC" id="3.6.1.1"/>
    </reaction>
</comment>
<keyword evidence="10" id="KW-0539">Nucleus</keyword>
<keyword evidence="6" id="KW-0963">Cytoplasm</keyword>
<dbReference type="PANTHER" id="PTHR19288:SF44">
    <property type="entry name" value="PHOSPHOLYSINE PHOSPHOHISTIDINE INORGANIC PYROPHOSPHATE PHOSPHATASE"/>
    <property type="match status" value="1"/>
</dbReference>
<dbReference type="GO" id="GO:0046872">
    <property type="term" value="F:metal ion binding"/>
    <property type="evidence" value="ECO:0007669"/>
    <property type="project" value="UniProtKB-KW"/>
</dbReference>
<organism evidence="16">
    <name type="scientific">Arion vulgaris</name>
    <dbReference type="NCBI Taxonomy" id="1028688"/>
    <lineage>
        <taxon>Eukaryota</taxon>
        <taxon>Metazoa</taxon>
        <taxon>Spiralia</taxon>
        <taxon>Lophotrochozoa</taxon>
        <taxon>Mollusca</taxon>
        <taxon>Gastropoda</taxon>
        <taxon>Heterobranchia</taxon>
        <taxon>Euthyneura</taxon>
        <taxon>Panpulmonata</taxon>
        <taxon>Eupulmonata</taxon>
        <taxon>Stylommatophora</taxon>
        <taxon>Helicina</taxon>
        <taxon>Arionoidea</taxon>
        <taxon>Arionidae</taxon>
        <taxon>Arion</taxon>
    </lineage>
</organism>
<dbReference type="NCBIfam" id="TIGR01460">
    <property type="entry name" value="HAD-SF-IIA"/>
    <property type="match status" value="1"/>
</dbReference>
<evidence type="ECO:0000256" key="4">
    <source>
        <dbReference type="ARBA" id="ARBA00007958"/>
    </source>
</evidence>
<evidence type="ECO:0000256" key="2">
    <source>
        <dbReference type="ARBA" id="ARBA00004123"/>
    </source>
</evidence>
<keyword evidence="8" id="KW-0378">Hydrolase</keyword>
<evidence type="ECO:0000256" key="3">
    <source>
        <dbReference type="ARBA" id="ARBA00004496"/>
    </source>
</evidence>
<dbReference type="GO" id="GO:0004427">
    <property type="term" value="F:inorganic diphosphate phosphatase activity"/>
    <property type="evidence" value="ECO:0007669"/>
    <property type="project" value="UniProtKB-EC"/>
</dbReference>
<comment type="cofactor">
    <cofactor evidence="1">
        <name>Mg(2+)</name>
        <dbReference type="ChEBI" id="CHEBI:18420"/>
    </cofactor>
</comment>
<evidence type="ECO:0000256" key="13">
    <source>
        <dbReference type="ARBA" id="ARBA00047820"/>
    </source>
</evidence>
<accession>A0A0B7B5L2</accession>
<dbReference type="EMBL" id="HACG01041306">
    <property type="protein sequence ID" value="CEK88171.1"/>
    <property type="molecule type" value="Transcribed_RNA"/>
</dbReference>
<dbReference type="Pfam" id="PF13344">
    <property type="entry name" value="Hydrolase_6"/>
    <property type="match status" value="1"/>
</dbReference>
<dbReference type="GO" id="GO:0005634">
    <property type="term" value="C:nucleus"/>
    <property type="evidence" value="ECO:0007669"/>
    <property type="project" value="UniProtKB-SubCell"/>
</dbReference>
<reference evidence="16" key="1">
    <citation type="submission" date="2014-12" db="EMBL/GenBank/DDBJ databases">
        <title>Insight into the proteome of Arion vulgaris.</title>
        <authorList>
            <person name="Aradska J."/>
            <person name="Bulat T."/>
            <person name="Smidak R."/>
            <person name="Sarate P."/>
            <person name="Gangsoo J."/>
            <person name="Sialana F."/>
            <person name="Bilban M."/>
            <person name="Lubec G."/>
        </authorList>
    </citation>
    <scope>NUCLEOTIDE SEQUENCE</scope>
    <source>
        <tissue evidence="16">Skin</tissue>
    </source>
</reference>
<dbReference type="PANTHER" id="PTHR19288">
    <property type="entry name" value="4-NITROPHENYLPHOSPHATASE-RELATED"/>
    <property type="match status" value="1"/>
</dbReference>
<evidence type="ECO:0000256" key="7">
    <source>
        <dbReference type="ARBA" id="ARBA00022723"/>
    </source>
</evidence>
<keyword evidence="14" id="KW-0812">Transmembrane</keyword>
<evidence type="ECO:0000256" key="8">
    <source>
        <dbReference type="ARBA" id="ARBA00022801"/>
    </source>
</evidence>
<comment type="similarity">
    <text evidence="4">Belongs to the HAD-like hydrolase superfamily.</text>
</comment>
<evidence type="ECO:0000256" key="10">
    <source>
        <dbReference type="ARBA" id="ARBA00023242"/>
    </source>
</evidence>